<dbReference type="InParanoid" id="Q0V5F1"/>
<proteinExistence type="predicted"/>
<dbReference type="KEGG" id="pno:SNOG_00763"/>
<dbReference type="GeneID" id="5968003"/>
<evidence type="ECO:0000313" key="1">
    <source>
        <dbReference type="EMBL" id="EAT92258.1"/>
    </source>
</evidence>
<dbReference type="Proteomes" id="UP000001055">
    <property type="component" value="Unassembled WGS sequence"/>
</dbReference>
<reference evidence="2" key="1">
    <citation type="journal article" date="2007" name="Plant Cell">
        <title>Dothideomycete-plant interactions illuminated by genome sequencing and EST analysis of the wheat pathogen Stagonospora nodorum.</title>
        <authorList>
            <person name="Hane J.K."/>
            <person name="Lowe R.G."/>
            <person name="Solomon P.S."/>
            <person name="Tan K.C."/>
            <person name="Schoch C.L."/>
            <person name="Spatafora J.W."/>
            <person name="Crous P.W."/>
            <person name="Kodira C."/>
            <person name="Birren B.W."/>
            <person name="Galagan J.E."/>
            <person name="Torriani S.F."/>
            <person name="McDonald B.A."/>
            <person name="Oliver R.P."/>
        </authorList>
    </citation>
    <scope>NUCLEOTIDE SEQUENCE [LARGE SCALE GENOMIC DNA]</scope>
    <source>
        <strain evidence="2">SN15 / ATCC MYA-4574 / FGSC 10173</strain>
    </source>
</reference>
<dbReference type="RefSeq" id="XP_001791439.1">
    <property type="nucleotide sequence ID" value="XM_001791387.1"/>
</dbReference>
<gene>
    <name evidence="1" type="ORF">SNOG_00763</name>
</gene>
<evidence type="ECO:0000313" key="2">
    <source>
        <dbReference type="Proteomes" id="UP000001055"/>
    </source>
</evidence>
<accession>Q0V5F1</accession>
<protein>
    <submittedName>
        <fullName evidence="1">Uncharacterized protein</fullName>
    </submittedName>
</protein>
<sequence length="40" mass="4595">MEISIAIVVYENFLEYLSDGEATTLVRNDVGYAPYQMCEF</sequence>
<dbReference type="EMBL" id="CH445325">
    <property type="protein sequence ID" value="EAT92258.1"/>
    <property type="molecule type" value="Genomic_DNA"/>
</dbReference>
<organism evidence="1 2">
    <name type="scientific">Phaeosphaeria nodorum (strain SN15 / ATCC MYA-4574 / FGSC 10173)</name>
    <name type="common">Glume blotch fungus</name>
    <name type="synonym">Parastagonospora nodorum</name>
    <dbReference type="NCBI Taxonomy" id="321614"/>
    <lineage>
        <taxon>Eukaryota</taxon>
        <taxon>Fungi</taxon>
        <taxon>Dikarya</taxon>
        <taxon>Ascomycota</taxon>
        <taxon>Pezizomycotina</taxon>
        <taxon>Dothideomycetes</taxon>
        <taxon>Pleosporomycetidae</taxon>
        <taxon>Pleosporales</taxon>
        <taxon>Pleosporineae</taxon>
        <taxon>Phaeosphaeriaceae</taxon>
        <taxon>Parastagonospora</taxon>
    </lineage>
</organism>
<name>Q0V5F1_PHANO</name>
<dbReference type="AlphaFoldDB" id="Q0V5F1"/>